<reference evidence="3" key="1">
    <citation type="journal article" date="2023" name="Genome Biol. Evol.">
        <title>First Whole Genome Sequence and Flow Cytometry Genome Size Data for the Lichen-Forming Fungus Ramalina farinacea (Ascomycota).</title>
        <authorList>
            <person name="Llewellyn T."/>
            <person name="Mian S."/>
            <person name="Hill R."/>
            <person name="Leitch I.J."/>
            <person name="Gaya E."/>
        </authorList>
    </citation>
    <scope>NUCLEOTIDE SEQUENCE</scope>
    <source>
        <strain evidence="3">LIQ254RAFAR</strain>
    </source>
</reference>
<evidence type="ECO:0000313" key="3">
    <source>
        <dbReference type="EMBL" id="MDI1492472.1"/>
    </source>
</evidence>
<dbReference type="PANTHER" id="PTHR36587">
    <property type="entry name" value="EXPRESSION SITE-ASSOCIATED GENE 3 (ESAG3)-LIKE PROTEIN"/>
    <property type="match status" value="1"/>
</dbReference>
<feature type="signal peptide" evidence="2">
    <location>
        <begin position="1"/>
        <end position="30"/>
    </location>
</feature>
<dbReference type="InterPro" id="IPR036249">
    <property type="entry name" value="Thioredoxin-like_sf"/>
</dbReference>
<accession>A0AA43QUG3</accession>
<organism evidence="3 4">
    <name type="scientific">Ramalina farinacea</name>
    <dbReference type="NCBI Taxonomy" id="258253"/>
    <lineage>
        <taxon>Eukaryota</taxon>
        <taxon>Fungi</taxon>
        <taxon>Dikarya</taxon>
        <taxon>Ascomycota</taxon>
        <taxon>Pezizomycotina</taxon>
        <taxon>Lecanoromycetes</taxon>
        <taxon>OSLEUM clade</taxon>
        <taxon>Lecanoromycetidae</taxon>
        <taxon>Lecanorales</taxon>
        <taxon>Lecanorineae</taxon>
        <taxon>Ramalinaceae</taxon>
        <taxon>Ramalina</taxon>
    </lineage>
</organism>
<name>A0AA43QUG3_9LECA</name>
<comment type="caution">
    <text evidence="3">The sequence shown here is derived from an EMBL/GenBank/DDBJ whole genome shotgun (WGS) entry which is preliminary data.</text>
</comment>
<feature type="chain" id="PRO_5041404123" evidence="2">
    <location>
        <begin position="31"/>
        <end position="839"/>
    </location>
</feature>
<dbReference type="PANTHER" id="PTHR36587:SF2">
    <property type="entry name" value="EXPRESSION SITE-ASSOCIATED GENE 3 (ESAG3)-LIKE PROTEIN"/>
    <property type="match status" value="1"/>
</dbReference>
<dbReference type="Gene3D" id="3.40.30.10">
    <property type="entry name" value="Glutaredoxin"/>
    <property type="match status" value="1"/>
</dbReference>
<sequence>MALQSGRIRRGILGAFAVFLLSLYFLTSHGSISGDTDGIPSPEDSRPASFHLLVPASKPDVNLCKNILSSTLSHFPTSTLINWGQNFDDEKLVFGGSHIAKLQGVHDYLSRLDALQEEDMVLLVDGYDIWFQLDAQVLLARYNAINRKANLRINNDLGAKVARDHGIKQSIVFSSQKKCWPGDSGDPWCYAVPPSPLPADLYGSDTDIDMSDVDEKYTFARHRQRYLNSGIAMGPVREMREMFARALELWEEDPSWGSDQAIFAKIFGFQEYQRTLLKEQNHPHFKEAEVLKRRNSNVPHTRRRADSDKAPLRHSSILDQHPTHRKPDLQDGGNYEFAIGLDYESALGQPTVFADFDLDWVVYNDREALERSWTEKNVSHPASDCIDQDIMEDSSQQPFANISTNSNETWEDVPLFSNLWTGVTPALIHHNAHRDGLKSNRETMWDETWFQPYARELLAARLTQQLGNEIYPFAVEYVNTRSQSTKATLKYTRFNQEAKTPTVPKQSSHHCPTIPTCPPSTCACSSTPVGLDIEREGPMAMPEYNRHVVIMTGRHDWQSRIEEESSSVLPTTKEDRPRANLAKSIKELVGVKGKYYHPDRKILITNCSMSSRRTNPHMNEVMIFPQNIRIGGIWNDPKDHEAFCENFLMDSADRKRLKKQNRLVQGQEELQADADGPKPNRQWLSVNNTPVILVCTHNSRDQRCGVMGRQLVQDFVRYTRAGDFEERLAKDQGSRSEADREAKPSDVQTPIKTVVAGVSHVGGHKWAGNVIVYLPPGWRTKTGEISPLARKGVWYGRVEPKHVQGIVEETIRGGKVIEDLCRGLHDSLPQMTRTKKMEV</sequence>
<feature type="region of interest" description="Disordered" evidence="1">
    <location>
        <begin position="295"/>
        <end position="331"/>
    </location>
</feature>
<dbReference type="SUPFAM" id="SSF52833">
    <property type="entry name" value="Thioredoxin-like"/>
    <property type="match status" value="1"/>
</dbReference>
<proteinExistence type="predicted"/>
<dbReference type="AlphaFoldDB" id="A0AA43QUG3"/>
<keyword evidence="2" id="KW-0732">Signal</keyword>
<dbReference type="InterPro" id="IPR009737">
    <property type="entry name" value="Aim32/Apd1-like"/>
</dbReference>
<evidence type="ECO:0000313" key="4">
    <source>
        <dbReference type="Proteomes" id="UP001161017"/>
    </source>
</evidence>
<dbReference type="Pfam" id="PF06999">
    <property type="entry name" value="Suc_Fer-like"/>
    <property type="match status" value="1"/>
</dbReference>
<evidence type="ECO:0000256" key="1">
    <source>
        <dbReference type="SAM" id="MobiDB-lite"/>
    </source>
</evidence>
<gene>
    <name evidence="3" type="ORF">OHK93_003686</name>
</gene>
<protein>
    <submittedName>
        <fullName evidence="3">Uncharacterized protein</fullName>
    </submittedName>
</protein>
<feature type="compositionally biased region" description="Basic and acidic residues" evidence="1">
    <location>
        <begin position="728"/>
        <end position="744"/>
    </location>
</feature>
<dbReference type="CDD" id="cd03062">
    <property type="entry name" value="TRX_Fd_Sucrase"/>
    <property type="match status" value="1"/>
</dbReference>
<evidence type="ECO:0000256" key="2">
    <source>
        <dbReference type="SAM" id="SignalP"/>
    </source>
</evidence>
<keyword evidence="4" id="KW-1185">Reference proteome</keyword>
<dbReference type="Proteomes" id="UP001161017">
    <property type="component" value="Unassembled WGS sequence"/>
</dbReference>
<dbReference type="EMBL" id="JAPUFD010000019">
    <property type="protein sequence ID" value="MDI1492472.1"/>
    <property type="molecule type" value="Genomic_DNA"/>
</dbReference>
<dbReference type="CDD" id="cd22997">
    <property type="entry name" value="GT_LH"/>
    <property type="match status" value="1"/>
</dbReference>
<feature type="region of interest" description="Disordered" evidence="1">
    <location>
        <begin position="728"/>
        <end position="747"/>
    </location>
</feature>